<dbReference type="EMBL" id="CP059567">
    <property type="protein sequence ID" value="QMT40980.1"/>
    <property type="molecule type" value="Genomic_DNA"/>
</dbReference>
<reference evidence="3 4" key="1">
    <citation type="submission" date="2020-07" db="EMBL/GenBank/DDBJ databases">
        <title>Genomic diversity of species in the Neisseriaceae family.</title>
        <authorList>
            <person name="Vincent A.T."/>
            <person name="Bernet E."/>
            <person name="Veyrier F.J."/>
        </authorList>
    </citation>
    <scope>NUCLEOTIDE SEQUENCE [LARGE SCALE GENOMIC DNA]</scope>
    <source>
        <strain evidence="3 4">DSM 22244</strain>
    </source>
</reference>
<keyword evidence="2" id="KW-0732">Signal</keyword>
<feature type="region of interest" description="Disordered" evidence="1">
    <location>
        <begin position="21"/>
        <end position="49"/>
    </location>
</feature>
<dbReference type="PROSITE" id="PS51257">
    <property type="entry name" value="PROKAR_LIPOPROTEIN"/>
    <property type="match status" value="1"/>
</dbReference>
<feature type="signal peptide" evidence="2">
    <location>
        <begin position="1"/>
        <end position="23"/>
    </location>
</feature>
<feature type="compositionally biased region" description="Polar residues" evidence="1">
    <location>
        <begin position="31"/>
        <end position="43"/>
    </location>
</feature>
<evidence type="ECO:0000256" key="1">
    <source>
        <dbReference type="SAM" id="MobiDB-lite"/>
    </source>
</evidence>
<protein>
    <recommendedName>
        <fullName evidence="5">Secreted protein</fullName>
    </recommendedName>
</protein>
<evidence type="ECO:0000313" key="3">
    <source>
        <dbReference type="EMBL" id="QMT40980.1"/>
    </source>
</evidence>
<gene>
    <name evidence="3" type="ORF">H3L94_02730</name>
</gene>
<name>A0A7D7N607_9NEIS</name>
<evidence type="ECO:0008006" key="5">
    <source>
        <dbReference type="Google" id="ProtNLM"/>
    </source>
</evidence>
<evidence type="ECO:0000313" key="4">
    <source>
        <dbReference type="Proteomes" id="UP000514752"/>
    </source>
</evidence>
<evidence type="ECO:0000256" key="2">
    <source>
        <dbReference type="SAM" id="SignalP"/>
    </source>
</evidence>
<organism evidence="3 4">
    <name type="scientific">Neisseria shayeganii</name>
    <dbReference type="NCBI Taxonomy" id="607712"/>
    <lineage>
        <taxon>Bacteria</taxon>
        <taxon>Pseudomonadati</taxon>
        <taxon>Pseudomonadota</taxon>
        <taxon>Betaproteobacteria</taxon>
        <taxon>Neisseriales</taxon>
        <taxon>Neisseriaceae</taxon>
        <taxon>Neisseria</taxon>
    </lineage>
</organism>
<proteinExistence type="predicted"/>
<dbReference type="RefSeq" id="WP_182122563.1">
    <property type="nucleotide sequence ID" value="NZ_CP059567.1"/>
</dbReference>
<dbReference type="KEGG" id="nsg:H3L94_02730"/>
<dbReference type="Proteomes" id="UP000514752">
    <property type="component" value="Chromosome"/>
</dbReference>
<dbReference type="AlphaFoldDB" id="A0A7D7N607"/>
<accession>A0A7D7N607</accession>
<sequence>MIIKHPLLAFAVLGCGLSLPASASPKAPVPQTEQRQTATQDNQFPPRPAKVNGRVSCNTRCINSQCWRTYDNGRKVRFQARQKINPFSNQFEWDAGPC</sequence>
<feature type="chain" id="PRO_5027769393" description="Secreted protein" evidence="2">
    <location>
        <begin position="24"/>
        <end position="98"/>
    </location>
</feature>